<dbReference type="PANTHER" id="PTHR21716">
    <property type="entry name" value="TRANSMEMBRANE PROTEIN"/>
    <property type="match status" value="1"/>
</dbReference>
<sequence>MPDPSPATSAPSLAPGSVPGIPVPSPTGQGARQIPPPAQVPPPYSPDLKHLLTIVVAVVVISALYLAREVLIPITLAILLSFVVAPIVGLLRRLGLWRTPAVLVAVLLAMGVILVLGSIIGLQIAGLAQDLPRYQATIQQKVDTVQGTALGWVNDFVRQIDHAQPTAPPAATPGEGPRPMPVEIQQGPPSPMELAQRLLSPVLGPLETVFIVFIVAIFMLMQQADLRDRLIRLFGSDDLHRTTVALDDAAKRLSKYFLAQLAINGCFGAVVAAGLFFIGVPSPLLWGILAALFRFIPYVGALLAAALPIALAAGVDPGWNMVIWTAALFLVTEPIMGQVVEPMVYGHSTGLSPVSVIVAAIFWTWLWGPIGLILATPLTLCLVVLGRHVERLEFLDVMLGDRPALTPAENFYQRMLAGDADEAQAQAESLLEDRPLSSYYDEVALKGLRLAANDAQRGVLSEAKLQQIRDTTGLLVQSLADQEDRDPPPTEERSAVEEQSVAEKALPRRAAPAVPLPPRDSWPEAWRGEGAVLCLPGRGPLDEAASAMLVQILGRHGLGARLLPHEAVSRTTIGRQDFSGVAMICLSYLDISGSPAHLRYLLRRLRQKAPGAPVVVGLWDAQDEVLRDAALRGAIGAEHYTTSLAETVTACLETVRAASHAPDMAPAAE</sequence>
<keyword evidence="11" id="KW-1185">Reference proteome</keyword>
<feature type="transmembrane region" description="Helical" evidence="9">
    <location>
        <begin position="321"/>
        <end position="340"/>
    </location>
</feature>
<evidence type="ECO:0000256" key="7">
    <source>
        <dbReference type="ARBA" id="ARBA00023136"/>
    </source>
</evidence>
<dbReference type="EMBL" id="JAVVDO010000003">
    <property type="protein sequence ID" value="MDT8329993.1"/>
    <property type="molecule type" value="Genomic_DNA"/>
</dbReference>
<comment type="similarity">
    <text evidence="2">Belongs to the autoinducer-2 exporter (AI-2E) (TC 2.A.86) family.</text>
</comment>
<evidence type="ECO:0000313" key="11">
    <source>
        <dbReference type="Proteomes" id="UP001258945"/>
    </source>
</evidence>
<keyword evidence="5 9" id="KW-0812">Transmembrane</keyword>
<feature type="compositionally biased region" description="Basic and acidic residues" evidence="8">
    <location>
        <begin position="485"/>
        <end position="496"/>
    </location>
</feature>
<feature type="transmembrane region" description="Helical" evidence="9">
    <location>
        <begin position="360"/>
        <end position="385"/>
    </location>
</feature>
<feature type="region of interest" description="Disordered" evidence="8">
    <location>
        <begin position="478"/>
        <end position="521"/>
    </location>
</feature>
<feature type="compositionally biased region" description="Low complexity" evidence="8">
    <location>
        <begin position="1"/>
        <end position="20"/>
    </location>
</feature>
<gene>
    <name evidence="10" type="ORF">RQ831_02940</name>
</gene>
<evidence type="ECO:0000256" key="4">
    <source>
        <dbReference type="ARBA" id="ARBA00022475"/>
    </source>
</evidence>
<protein>
    <submittedName>
        <fullName evidence="10">AI-2E family transporter</fullName>
    </submittedName>
</protein>
<feature type="transmembrane region" description="Helical" evidence="9">
    <location>
        <begin position="103"/>
        <end position="125"/>
    </location>
</feature>
<dbReference type="RefSeq" id="WP_314280085.1">
    <property type="nucleotide sequence ID" value="NZ_JAVVDO010000003.1"/>
</dbReference>
<evidence type="ECO:0000256" key="6">
    <source>
        <dbReference type="ARBA" id="ARBA00022989"/>
    </source>
</evidence>
<comment type="caution">
    <text evidence="10">The sequence shown here is derived from an EMBL/GenBank/DDBJ whole genome shotgun (WGS) entry which is preliminary data.</text>
</comment>
<evidence type="ECO:0000313" key="10">
    <source>
        <dbReference type="EMBL" id="MDT8329993.1"/>
    </source>
</evidence>
<evidence type="ECO:0000256" key="8">
    <source>
        <dbReference type="SAM" id="MobiDB-lite"/>
    </source>
</evidence>
<keyword evidence="7 9" id="KW-0472">Membrane</keyword>
<feature type="transmembrane region" description="Helical" evidence="9">
    <location>
        <begin position="198"/>
        <end position="221"/>
    </location>
</feature>
<organism evidence="10 11">
    <name type="scientific">Roseomonas gilardii</name>
    <dbReference type="NCBI Taxonomy" id="257708"/>
    <lineage>
        <taxon>Bacteria</taxon>
        <taxon>Pseudomonadati</taxon>
        <taxon>Pseudomonadota</taxon>
        <taxon>Alphaproteobacteria</taxon>
        <taxon>Acetobacterales</taxon>
        <taxon>Roseomonadaceae</taxon>
        <taxon>Roseomonas</taxon>
    </lineage>
</organism>
<dbReference type="Pfam" id="PF01594">
    <property type="entry name" value="AI-2E_transport"/>
    <property type="match status" value="1"/>
</dbReference>
<feature type="transmembrane region" description="Helical" evidence="9">
    <location>
        <begin position="72"/>
        <end position="91"/>
    </location>
</feature>
<feature type="transmembrane region" description="Helical" evidence="9">
    <location>
        <begin position="284"/>
        <end position="309"/>
    </location>
</feature>
<feature type="region of interest" description="Disordered" evidence="8">
    <location>
        <begin position="1"/>
        <end position="39"/>
    </location>
</feature>
<evidence type="ECO:0000256" key="3">
    <source>
        <dbReference type="ARBA" id="ARBA00022448"/>
    </source>
</evidence>
<comment type="subcellular location">
    <subcellularLocation>
        <location evidence="1">Cell membrane</location>
        <topology evidence="1">Multi-pass membrane protein</topology>
    </subcellularLocation>
</comment>
<dbReference type="PANTHER" id="PTHR21716:SF53">
    <property type="entry name" value="PERMEASE PERM-RELATED"/>
    <property type="match status" value="1"/>
</dbReference>
<evidence type="ECO:0000256" key="5">
    <source>
        <dbReference type="ARBA" id="ARBA00022692"/>
    </source>
</evidence>
<feature type="transmembrane region" description="Helical" evidence="9">
    <location>
        <begin position="256"/>
        <end position="278"/>
    </location>
</feature>
<keyword evidence="6 9" id="KW-1133">Transmembrane helix</keyword>
<name>A0ABU3MAS5_9PROT</name>
<dbReference type="Proteomes" id="UP001258945">
    <property type="component" value="Unassembled WGS sequence"/>
</dbReference>
<evidence type="ECO:0000256" key="1">
    <source>
        <dbReference type="ARBA" id="ARBA00004651"/>
    </source>
</evidence>
<dbReference type="InterPro" id="IPR002549">
    <property type="entry name" value="AI-2E-like"/>
</dbReference>
<accession>A0ABU3MAS5</accession>
<evidence type="ECO:0000256" key="9">
    <source>
        <dbReference type="SAM" id="Phobius"/>
    </source>
</evidence>
<keyword evidence="3" id="KW-0813">Transport</keyword>
<evidence type="ECO:0000256" key="2">
    <source>
        <dbReference type="ARBA" id="ARBA00009773"/>
    </source>
</evidence>
<keyword evidence="4" id="KW-1003">Cell membrane</keyword>
<proteinExistence type="inferred from homology"/>
<reference evidence="10 11" key="1">
    <citation type="journal article" date="2019" name="Microb. Pathog.">
        <title>Comparison of VITEK 2, MALDI-TOF MS, 16S rRNA gene sequencing, and whole-genome sequencing for identification of Roseomonas mucosa.</title>
        <authorList>
            <person name="Rudolph W.W."/>
            <person name="Gunzer F."/>
            <person name="Trauth M."/>
            <person name="Bunk B."/>
            <person name="Bigge R."/>
            <person name="Schrottner P."/>
        </authorList>
    </citation>
    <scope>NUCLEOTIDE SEQUENCE [LARGE SCALE GENOMIC DNA]</scope>
    <source>
        <strain evidence="10 11">DSM 103800</strain>
    </source>
</reference>